<proteinExistence type="predicted"/>
<organism evidence="3">
    <name type="scientific">Arabidopsis lyrata subsp. lyrata</name>
    <name type="common">Lyre-leaved rock-cress</name>
    <dbReference type="NCBI Taxonomy" id="81972"/>
    <lineage>
        <taxon>Eukaryota</taxon>
        <taxon>Viridiplantae</taxon>
        <taxon>Streptophyta</taxon>
        <taxon>Embryophyta</taxon>
        <taxon>Tracheophyta</taxon>
        <taxon>Spermatophyta</taxon>
        <taxon>Magnoliopsida</taxon>
        <taxon>eudicotyledons</taxon>
        <taxon>Gunneridae</taxon>
        <taxon>Pentapetalae</taxon>
        <taxon>rosids</taxon>
        <taxon>malvids</taxon>
        <taxon>Brassicales</taxon>
        <taxon>Brassicaceae</taxon>
        <taxon>Camelineae</taxon>
        <taxon>Arabidopsis</taxon>
    </lineage>
</organism>
<evidence type="ECO:0000313" key="2">
    <source>
        <dbReference type="EMBL" id="EFH64413.1"/>
    </source>
</evidence>
<reference evidence="3" key="1">
    <citation type="journal article" date="2011" name="Nat. Genet.">
        <title>The Arabidopsis lyrata genome sequence and the basis of rapid genome size change.</title>
        <authorList>
            <person name="Hu T.T."/>
            <person name="Pattyn P."/>
            <person name="Bakker E.G."/>
            <person name="Cao J."/>
            <person name="Cheng J.-F."/>
            <person name="Clark R.M."/>
            <person name="Fahlgren N."/>
            <person name="Fawcett J.A."/>
            <person name="Grimwood J."/>
            <person name="Gundlach H."/>
            <person name="Haberer G."/>
            <person name="Hollister J.D."/>
            <person name="Ossowski S."/>
            <person name="Ottilar R.P."/>
            <person name="Salamov A.A."/>
            <person name="Schneeberger K."/>
            <person name="Spannagl M."/>
            <person name="Wang X."/>
            <person name="Yang L."/>
            <person name="Nasrallah M.E."/>
            <person name="Bergelson J."/>
            <person name="Carrington J.C."/>
            <person name="Gaut B.S."/>
            <person name="Schmutz J."/>
            <person name="Mayer K.F.X."/>
            <person name="Van de Peer Y."/>
            <person name="Grigoriev I.V."/>
            <person name="Nordborg M."/>
            <person name="Weigel D."/>
            <person name="Guo Y.-L."/>
        </authorList>
    </citation>
    <scope>NUCLEOTIDE SEQUENCE [LARGE SCALE GENOMIC DNA]</scope>
    <source>
        <strain evidence="3">cv. MN47</strain>
    </source>
</reference>
<dbReference type="InterPro" id="IPR013187">
    <property type="entry name" value="F-box-assoc_dom_typ3"/>
</dbReference>
<dbReference type="Pfam" id="PF00646">
    <property type="entry name" value="F-box"/>
    <property type="match status" value="1"/>
</dbReference>
<keyword evidence="3" id="KW-1185">Reference proteome</keyword>
<dbReference type="InterPro" id="IPR001810">
    <property type="entry name" value="F-box_dom"/>
</dbReference>
<dbReference type="Pfam" id="PF08268">
    <property type="entry name" value="FBA_3"/>
    <property type="match status" value="1"/>
</dbReference>
<accession>D7KXC5</accession>
<dbReference type="PANTHER" id="PTHR31111">
    <property type="entry name" value="BNAA05G37150D PROTEIN-RELATED"/>
    <property type="match status" value="1"/>
</dbReference>
<dbReference type="STRING" id="81972.D7KXC5"/>
<gene>
    <name evidence="2" type="ORF">ARALYDRAFT_893536</name>
</gene>
<dbReference type="PANTHER" id="PTHR31111:SF43">
    <property type="entry name" value="F-BOX ASSOCIATED UBIQUITINATION EFFECTOR FAMILY PROTEIN"/>
    <property type="match status" value="1"/>
</dbReference>
<sequence length="404" mass="47411">MDRREEEAEDKEISIQSKEDESCRKFLVMIPLDLIHEILLRLPAKSVAKFRCVSKLWSSITTRPDFIRSFVSQSSTRLCLFVCVNTRDERLSCSIPQHENSDRSSYPHVERYRKNAPKFDYHQRYSESVHGLIGLGDFCGNIVVWNPTMRQHVTLPKPEPRVPCVCSCLGYDPVEGKYKVLCISGYRYQDPLVFTLGPQESWRVAQNSPKHVPRCTWVLISKCINGNLYYEASIPFGVNDSFEVEKVLMSFDVRYEKFNTIKKPADDLLCEFFLDYEGKLAWVCADVSCIRFWVLEDEEKQEWSLRKFLLPIPKFPLRDTIWEVSWELRGITHDTGEFIFTDETTSEAIYVLYYDPKRNRVRRVKYEGIGGEEFWKLNDHYNVREVRLFPNHSESLMSLEDVLS</sequence>
<dbReference type="InterPro" id="IPR017451">
    <property type="entry name" value="F-box-assoc_interact_dom"/>
</dbReference>
<dbReference type="OrthoDB" id="687122at2759"/>
<dbReference type="HOGENOM" id="CLU_027176_8_0_1"/>
<dbReference type="KEGG" id="aly:9322703"/>
<dbReference type="SUPFAM" id="SSF81383">
    <property type="entry name" value="F-box domain"/>
    <property type="match status" value="1"/>
</dbReference>
<dbReference type="PROSITE" id="PS50181">
    <property type="entry name" value="FBOX"/>
    <property type="match status" value="1"/>
</dbReference>
<dbReference type="Gene3D" id="1.20.1280.50">
    <property type="match status" value="1"/>
</dbReference>
<name>D7KXC5_ARALL</name>
<protein>
    <recommendedName>
        <fullName evidence="1">F-box domain-containing protein</fullName>
    </recommendedName>
</protein>
<dbReference type="AlphaFoldDB" id="D7KXC5"/>
<dbReference type="SMART" id="SM00256">
    <property type="entry name" value="FBOX"/>
    <property type="match status" value="1"/>
</dbReference>
<dbReference type="CDD" id="cd22157">
    <property type="entry name" value="F-box_AtFBW1-like"/>
    <property type="match status" value="1"/>
</dbReference>
<dbReference type="NCBIfam" id="TIGR01640">
    <property type="entry name" value="F_box_assoc_1"/>
    <property type="match status" value="1"/>
</dbReference>
<dbReference type="Gramene" id="scaffold_200610.1">
    <property type="protein sequence ID" value="scaffold_200610.1"/>
    <property type="gene ID" value="scaffold_200610.1"/>
</dbReference>
<feature type="domain" description="F-box" evidence="1">
    <location>
        <begin position="24"/>
        <end position="70"/>
    </location>
</feature>
<dbReference type="InterPro" id="IPR036047">
    <property type="entry name" value="F-box-like_dom_sf"/>
</dbReference>
<dbReference type="Proteomes" id="UP000008694">
    <property type="component" value="Unassembled WGS sequence"/>
</dbReference>
<evidence type="ECO:0000313" key="3">
    <source>
        <dbReference type="Proteomes" id="UP000008694"/>
    </source>
</evidence>
<dbReference type="EMBL" id="GL348714">
    <property type="protein sequence ID" value="EFH64413.1"/>
    <property type="molecule type" value="Genomic_DNA"/>
</dbReference>
<evidence type="ECO:0000259" key="1">
    <source>
        <dbReference type="PROSITE" id="PS50181"/>
    </source>
</evidence>